<dbReference type="NCBIfam" id="TIGR02595">
    <property type="entry name" value="PEP_CTERM"/>
    <property type="match status" value="1"/>
</dbReference>
<evidence type="ECO:0000313" key="2">
    <source>
        <dbReference type="EMBL" id="WPJ95476.1"/>
    </source>
</evidence>
<feature type="chain" id="PRO_5045466962" evidence="1">
    <location>
        <begin position="23"/>
        <end position="242"/>
    </location>
</feature>
<dbReference type="RefSeq" id="WP_319832356.1">
    <property type="nucleotide sequence ID" value="NZ_CP138858.1"/>
</dbReference>
<sequence length="242" mass="25217">MKKQTLILNSLLLAGVAASVNAAIVEGDIIGIDFSNDAGVATNWITKSSLGTQTFTDINDLDNDTLTGVNFTFTTATGTGSNSDASISSNFSAFPNNVQNDGFFEGNAGQWVLTFTGLDDSLTYDLTIGSYWTGGTAAQQENRNTGWQVTYDGDGSPTQLNTVAGAVAGSEVSEAVDSAGAYVTFEDITISGGTLTISTWDYNGNQISTLSALTLTAIPEPSSYALIGGLLALTSVMLRRRA</sequence>
<organism evidence="2 3">
    <name type="scientific">Coraliomargarita algicola</name>
    <dbReference type="NCBI Taxonomy" id="3092156"/>
    <lineage>
        <taxon>Bacteria</taxon>
        <taxon>Pseudomonadati</taxon>
        <taxon>Verrucomicrobiota</taxon>
        <taxon>Opitutia</taxon>
        <taxon>Puniceicoccales</taxon>
        <taxon>Coraliomargaritaceae</taxon>
        <taxon>Coraliomargarita</taxon>
    </lineage>
</organism>
<accession>A0ABZ0RJ92</accession>
<reference evidence="2 3" key="1">
    <citation type="submission" date="2023-11" db="EMBL/GenBank/DDBJ databases">
        <title>Coraliomargarita sp. nov., isolated from marine algae.</title>
        <authorList>
            <person name="Lee J.K."/>
            <person name="Baek J.H."/>
            <person name="Kim J.M."/>
            <person name="Choi D.G."/>
            <person name="Jeon C.O."/>
        </authorList>
    </citation>
    <scope>NUCLEOTIDE SEQUENCE [LARGE SCALE GENOMIC DNA]</scope>
    <source>
        <strain evidence="2 3">J2-16</strain>
    </source>
</reference>
<gene>
    <name evidence="2" type="ORF">SH580_18820</name>
</gene>
<evidence type="ECO:0000256" key="1">
    <source>
        <dbReference type="SAM" id="SignalP"/>
    </source>
</evidence>
<keyword evidence="3" id="KW-1185">Reference proteome</keyword>
<feature type="signal peptide" evidence="1">
    <location>
        <begin position="1"/>
        <end position="22"/>
    </location>
</feature>
<name>A0ABZ0RJ92_9BACT</name>
<protein>
    <submittedName>
        <fullName evidence="2">PEP-CTERM sorting domain-containing protein</fullName>
    </submittedName>
</protein>
<proteinExistence type="predicted"/>
<dbReference type="Proteomes" id="UP001324993">
    <property type="component" value="Chromosome"/>
</dbReference>
<keyword evidence="1" id="KW-0732">Signal</keyword>
<dbReference type="InterPro" id="IPR013424">
    <property type="entry name" value="Ice-binding_C"/>
</dbReference>
<evidence type="ECO:0000313" key="3">
    <source>
        <dbReference type="Proteomes" id="UP001324993"/>
    </source>
</evidence>
<dbReference type="EMBL" id="CP138858">
    <property type="protein sequence ID" value="WPJ95476.1"/>
    <property type="molecule type" value="Genomic_DNA"/>
</dbReference>